<evidence type="ECO:0000313" key="2">
    <source>
        <dbReference type="EMBL" id="QEG36561.1"/>
    </source>
</evidence>
<name>A0A5B9QR04_9BACT</name>
<dbReference type="AlphaFoldDB" id="A0A5B9QR04"/>
<protein>
    <submittedName>
        <fullName evidence="2">Uncharacterized protein</fullName>
    </submittedName>
</protein>
<gene>
    <name evidence="2" type="ORF">Pr1d_38750</name>
</gene>
<keyword evidence="3" id="KW-1185">Reference proteome</keyword>
<sequence length="301" mass="31248">MLPGVGSERVRSKYVTLTTQGSTLFHLLYVHAMKKTLLLMALAMAATFFSADRSLASLAVTYEATAAPDADPDGFDRTTSVNVWEFAETQGDAGNFFAGNHDGNNGVWVIFDNGGFGGSTATHTFAGGALLPTQALSLDYAHNTNIDPGTRVGIRLLDSSNAVQTEFSFVGGGAFDYSNDGGSYTGTYSSTGKTYDPNDFFTVTYSIGSGGAYTATASAGDGTDWGGSSNIGSWSGSVTNPANPIAKIQVFTDGGGSSDQYFDNLTISAVPEPSAFLFGGLVCGVLGLGLAKKKLSKRLVS</sequence>
<accession>A0A5B9QR04</accession>
<evidence type="ECO:0000313" key="3">
    <source>
        <dbReference type="Proteomes" id="UP000323917"/>
    </source>
</evidence>
<keyword evidence="1" id="KW-0472">Membrane</keyword>
<keyword evidence="1" id="KW-1133">Transmembrane helix</keyword>
<feature type="transmembrane region" description="Helical" evidence="1">
    <location>
        <begin position="274"/>
        <end position="291"/>
    </location>
</feature>
<reference evidence="2 3" key="1">
    <citation type="submission" date="2019-08" db="EMBL/GenBank/DDBJ databases">
        <title>Deep-cultivation of Planctomycetes and their phenomic and genomic characterization uncovers novel biology.</title>
        <authorList>
            <person name="Wiegand S."/>
            <person name="Jogler M."/>
            <person name="Boedeker C."/>
            <person name="Pinto D."/>
            <person name="Vollmers J."/>
            <person name="Rivas-Marin E."/>
            <person name="Kohn T."/>
            <person name="Peeters S.H."/>
            <person name="Heuer A."/>
            <person name="Rast P."/>
            <person name="Oberbeckmann S."/>
            <person name="Bunk B."/>
            <person name="Jeske O."/>
            <person name="Meyerdierks A."/>
            <person name="Storesund J.E."/>
            <person name="Kallscheuer N."/>
            <person name="Luecker S."/>
            <person name="Lage O.M."/>
            <person name="Pohl T."/>
            <person name="Merkel B.J."/>
            <person name="Hornburger P."/>
            <person name="Mueller R.-W."/>
            <person name="Bruemmer F."/>
            <person name="Labrenz M."/>
            <person name="Spormann A.M."/>
            <person name="Op den Camp H."/>
            <person name="Overmann J."/>
            <person name="Amann R."/>
            <person name="Jetten M.S.M."/>
            <person name="Mascher T."/>
            <person name="Medema M.H."/>
            <person name="Devos D.P."/>
            <person name="Kaster A.-K."/>
            <person name="Ovreas L."/>
            <person name="Rohde M."/>
            <person name="Galperin M.Y."/>
            <person name="Jogler C."/>
        </authorList>
    </citation>
    <scope>NUCLEOTIDE SEQUENCE [LARGE SCALE GENOMIC DNA]</scope>
    <source>
        <strain evidence="2 3">Pr1d</strain>
    </source>
</reference>
<proteinExistence type="predicted"/>
<dbReference type="Proteomes" id="UP000323917">
    <property type="component" value="Chromosome"/>
</dbReference>
<dbReference type="EMBL" id="CP042913">
    <property type="protein sequence ID" value="QEG36561.1"/>
    <property type="molecule type" value="Genomic_DNA"/>
</dbReference>
<dbReference type="KEGG" id="bgok:Pr1d_38750"/>
<organism evidence="2 3">
    <name type="scientific">Bythopirellula goksoeyrii</name>
    <dbReference type="NCBI Taxonomy" id="1400387"/>
    <lineage>
        <taxon>Bacteria</taxon>
        <taxon>Pseudomonadati</taxon>
        <taxon>Planctomycetota</taxon>
        <taxon>Planctomycetia</taxon>
        <taxon>Pirellulales</taxon>
        <taxon>Lacipirellulaceae</taxon>
        <taxon>Bythopirellula</taxon>
    </lineage>
</organism>
<evidence type="ECO:0000256" key="1">
    <source>
        <dbReference type="SAM" id="Phobius"/>
    </source>
</evidence>
<keyword evidence="1" id="KW-0812">Transmembrane</keyword>